<sequence length="289" mass="33237">MKPIKGLAGVVILYNPDTDVVDNIRSYAPVLEKLWIIDNSEKSHEALVDLQSLPTDVEVLSDGVNRGIGNRINLALKASLQHGFKWLLTMDQDSNFSAANLEAYVAKLNEHAEQDSDIGQIGVQYKRDGQQPDENVVCEPVTLLITSGTFVNVQIAFKVGLMDEDLFIDEVDSDFSYKIALKGFKSLLCKGIYMTHSLGQNIAARSIINWKKTDRFLHVPIRLYYMTRNYLIMRKRYKQYFPADFKKKDVDILHVFKNNLLYNKNKWISLCMIVRGYIDYRRNYVGKLR</sequence>
<dbReference type="EMBL" id="JASBRG010000007">
    <property type="protein sequence ID" value="MDI3321653.1"/>
    <property type="molecule type" value="Genomic_DNA"/>
</dbReference>
<dbReference type="EC" id="2.4.-.-" evidence="2"/>
<protein>
    <submittedName>
        <fullName evidence="2">Glycosyltransferase</fullName>
        <ecNumber evidence="2">2.4.-.-</ecNumber>
    </submittedName>
</protein>
<dbReference type="InterPro" id="IPR029044">
    <property type="entry name" value="Nucleotide-diphossugar_trans"/>
</dbReference>
<dbReference type="SUPFAM" id="SSF53448">
    <property type="entry name" value="Nucleotide-diphospho-sugar transferases"/>
    <property type="match status" value="1"/>
</dbReference>
<evidence type="ECO:0000259" key="1">
    <source>
        <dbReference type="Pfam" id="PF00535"/>
    </source>
</evidence>
<reference evidence="2 3" key="1">
    <citation type="submission" date="2023-05" db="EMBL/GenBank/DDBJ databases">
        <title>Genome sequence of Pinibacter sp. MAH-24.</title>
        <authorList>
            <person name="Huq M.A."/>
        </authorList>
    </citation>
    <scope>NUCLEOTIDE SEQUENCE [LARGE SCALE GENOMIC DNA]</scope>
    <source>
        <strain evidence="2 3">MAH-24</strain>
    </source>
</reference>
<dbReference type="Gene3D" id="3.90.550.10">
    <property type="entry name" value="Spore Coat Polysaccharide Biosynthesis Protein SpsA, Chain A"/>
    <property type="match status" value="1"/>
</dbReference>
<name>A0ABT6RGG1_9BACT</name>
<feature type="domain" description="Glycosyltransferase 2-like" evidence="1">
    <location>
        <begin position="33"/>
        <end position="130"/>
    </location>
</feature>
<dbReference type="InterPro" id="IPR001173">
    <property type="entry name" value="Glyco_trans_2-like"/>
</dbReference>
<dbReference type="Proteomes" id="UP001226434">
    <property type="component" value="Unassembled WGS sequence"/>
</dbReference>
<dbReference type="Pfam" id="PF00535">
    <property type="entry name" value="Glycos_transf_2"/>
    <property type="match status" value="1"/>
</dbReference>
<dbReference type="GO" id="GO:0016757">
    <property type="term" value="F:glycosyltransferase activity"/>
    <property type="evidence" value="ECO:0007669"/>
    <property type="project" value="UniProtKB-KW"/>
</dbReference>
<proteinExistence type="predicted"/>
<dbReference type="RefSeq" id="WP_282335758.1">
    <property type="nucleotide sequence ID" value="NZ_JASBRG010000007.1"/>
</dbReference>
<comment type="caution">
    <text evidence="2">The sequence shown here is derived from an EMBL/GenBank/DDBJ whole genome shotgun (WGS) entry which is preliminary data.</text>
</comment>
<keyword evidence="3" id="KW-1185">Reference proteome</keyword>
<evidence type="ECO:0000313" key="3">
    <source>
        <dbReference type="Proteomes" id="UP001226434"/>
    </source>
</evidence>
<keyword evidence="2" id="KW-0808">Transferase</keyword>
<gene>
    <name evidence="2" type="ORF">QJ048_17790</name>
</gene>
<evidence type="ECO:0000313" key="2">
    <source>
        <dbReference type="EMBL" id="MDI3321653.1"/>
    </source>
</evidence>
<accession>A0ABT6RGG1</accession>
<keyword evidence="2" id="KW-0328">Glycosyltransferase</keyword>
<organism evidence="2 3">
    <name type="scientific">Pinibacter soli</name>
    <dbReference type="NCBI Taxonomy" id="3044211"/>
    <lineage>
        <taxon>Bacteria</taxon>
        <taxon>Pseudomonadati</taxon>
        <taxon>Bacteroidota</taxon>
        <taxon>Chitinophagia</taxon>
        <taxon>Chitinophagales</taxon>
        <taxon>Chitinophagaceae</taxon>
        <taxon>Pinibacter</taxon>
    </lineage>
</organism>